<comment type="caution">
    <text evidence="1">The sequence shown here is derived from an EMBL/GenBank/DDBJ whole genome shotgun (WGS) entry which is preliminary data.</text>
</comment>
<protein>
    <submittedName>
        <fullName evidence="1">Uncharacterized protein</fullName>
    </submittedName>
</protein>
<evidence type="ECO:0000313" key="1">
    <source>
        <dbReference type="EMBL" id="GAF07892.1"/>
    </source>
</evidence>
<dbReference type="AlphaFoldDB" id="W7YHG4"/>
<sequence>MSDIHYSKPLPIQLPDCPSIQLLIRHDTLSIIKSETFTELVSDPLLKDELKLNSNIHKTLLDFANAGMRSHSREE</sequence>
<gene>
    <name evidence="1" type="ORF">JCM16418_1925</name>
</gene>
<dbReference type="EMBL" id="BAVZ01000004">
    <property type="protein sequence ID" value="GAF07892.1"/>
    <property type="molecule type" value="Genomic_DNA"/>
</dbReference>
<organism evidence="1 2">
    <name type="scientific">Paenibacillus pini JCM 16418</name>
    <dbReference type="NCBI Taxonomy" id="1236976"/>
    <lineage>
        <taxon>Bacteria</taxon>
        <taxon>Bacillati</taxon>
        <taxon>Bacillota</taxon>
        <taxon>Bacilli</taxon>
        <taxon>Bacillales</taxon>
        <taxon>Paenibacillaceae</taxon>
        <taxon>Paenibacillus</taxon>
    </lineage>
</organism>
<keyword evidence="2" id="KW-1185">Reference proteome</keyword>
<reference evidence="1 2" key="1">
    <citation type="journal article" date="2014" name="Genome Announc.">
        <title>Draft Genome Sequence of Paenibacillus pini JCM 16418T, Isolated from the Rhizosphere of Pine Tree.</title>
        <authorList>
            <person name="Yuki M."/>
            <person name="Oshima K."/>
            <person name="Suda W."/>
            <person name="Oshida Y."/>
            <person name="Kitamura K."/>
            <person name="Iida Y."/>
            <person name="Hattori M."/>
            <person name="Ohkuma M."/>
        </authorList>
    </citation>
    <scope>NUCLEOTIDE SEQUENCE [LARGE SCALE GENOMIC DNA]</scope>
    <source>
        <strain evidence="1 2">JCM 16418</strain>
    </source>
</reference>
<evidence type="ECO:0000313" key="2">
    <source>
        <dbReference type="Proteomes" id="UP000019364"/>
    </source>
</evidence>
<name>W7YHG4_9BACL</name>
<accession>W7YHG4</accession>
<dbReference type="RefSeq" id="WP_036647689.1">
    <property type="nucleotide sequence ID" value="NZ_BAVZ01000004.1"/>
</dbReference>
<dbReference type="Proteomes" id="UP000019364">
    <property type="component" value="Unassembled WGS sequence"/>
</dbReference>
<proteinExistence type="predicted"/>
<dbReference type="STRING" id="1236976.JCM16418_1925"/>